<feature type="compositionally biased region" description="Gly residues" evidence="1">
    <location>
        <begin position="175"/>
        <end position="184"/>
    </location>
</feature>
<dbReference type="Gene3D" id="1.10.10.10">
    <property type="entry name" value="Winged helix-like DNA-binding domain superfamily/Winged helix DNA-binding domain"/>
    <property type="match status" value="1"/>
</dbReference>
<dbReference type="Pfam" id="PF12802">
    <property type="entry name" value="MarR_2"/>
    <property type="match status" value="1"/>
</dbReference>
<gene>
    <name evidence="3" type="ORF">GCM10009802_27440</name>
</gene>
<name>A0ABN2Y960_9ACTN</name>
<feature type="domain" description="HTH marR-type" evidence="2">
    <location>
        <begin position="15"/>
        <end position="151"/>
    </location>
</feature>
<dbReference type="PROSITE" id="PS50995">
    <property type="entry name" value="HTH_MARR_2"/>
    <property type="match status" value="1"/>
</dbReference>
<dbReference type="SUPFAM" id="SSF46785">
    <property type="entry name" value="Winged helix' DNA-binding domain"/>
    <property type="match status" value="1"/>
</dbReference>
<organism evidence="3 4">
    <name type="scientific">Streptomyces synnematoformans</name>
    <dbReference type="NCBI Taxonomy" id="415721"/>
    <lineage>
        <taxon>Bacteria</taxon>
        <taxon>Bacillati</taxon>
        <taxon>Actinomycetota</taxon>
        <taxon>Actinomycetes</taxon>
        <taxon>Kitasatosporales</taxon>
        <taxon>Streptomycetaceae</taxon>
        <taxon>Streptomyces</taxon>
    </lineage>
</organism>
<dbReference type="InterPro" id="IPR039422">
    <property type="entry name" value="MarR/SlyA-like"/>
</dbReference>
<protein>
    <submittedName>
        <fullName evidence="3">MarR family transcriptional regulator</fullName>
    </submittedName>
</protein>
<dbReference type="PANTHER" id="PTHR33164">
    <property type="entry name" value="TRANSCRIPTIONAL REGULATOR, MARR FAMILY"/>
    <property type="match status" value="1"/>
</dbReference>
<keyword evidence="4" id="KW-1185">Reference proteome</keyword>
<accession>A0ABN2Y960</accession>
<proteinExistence type="predicted"/>
<dbReference type="InterPro" id="IPR036390">
    <property type="entry name" value="WH_DNA-bd_sf"/>
</dbReference>
<comment type="caution">
    <text evidence="3">The sequence shown here is derived from an EMBL/GenBank/DDBJ whole genome shotgun (WGS) entry which is preliminary data.</text>
</comment>
<dbReference type="PANTHER" id="PTHR33164:SF99">
    <property type="entry name" value="MARR FAMILY REGULATORY PROTEIN"/>
    <property type="match status" value="1"/>
</dbReference>
<feature type="region of interest" description="Disordered" evidence="1">
    <location>
        <begin position="171"/>
        <end position="198"/>
    </location>
</feature>
<dbReference type="InterPro" id="IPR000835">
    <property type="entry name" value="HTH_MarR-typ"/>
</dbReference>
<dbReference type="InterPro" id="IPR036388">
    <property type="entry name" value="WH-like_DNA-bd_sf"/>
</dbReference>
<feature type="compositionally biased region" description="Low complexity" evidence="1">
    <location>
        <begin position="185"/>
        <end position="198"/>
    </location>
</feature>
<evidence type="ECO:0000256" key="1">
    <source>
        <dbReference type="SAM" id="MobiDB-lite"/>
    </source>
</evidence>
<sequence>MLGRMTDVRWLTDDEQRIWRLFMSAVRDFNAHLDRQLRRDSGMPVAYYEILVYLSESPGRSLRMSELADLARSSRSRLSHAVAALEKAGYVSRCATDADRRGSVAQLTDAGFAVLEAAAPGHVTEVRKHLFDVLTPEQQRQLGAISGAVQDGLRPICAQALAEDAEAEYAAGGDAAAGGAGSGGTAAQEPAPQAAPES</sequence>
<dbReference type="Proteomes" id="UP001500443">
    <property type="component" value="Unassembled WGS sequence"/>
</dbReference>
<evidence type="ECO:0000313" key="4">
    <source>
        <dbReference type="Proteomes" id="UP001500443"/>
    </source>
</evidence>
<dbReference type="PRINTS" id="PR00598">
    <property type="entry name" value="HTHMARR"/>
</dbReference>
<dbReference type="SMART" id="SM00347">
    <property type="entry name" value="HTH_MARR"/>
    <property type="match status" value="1"/>
</dbReference>
<evidence type="ECO:0000313" key="3">
    <source>
        <dbReference type="EMBL" id="GAA2123168.1"/>
    </source>
</evidence>
<reference evidence="3 4" key="1">
    <citation type="journal article" date="2019" name="Int. J. Syst. Evol. Microbiol.">
        <title>The Global Catalogue of Microorganisms (GCM) 10K type strain sequencing project: providing services to taxonomists for standard genome sequencing and annotation.</title>
        <authorList>
            <consortium name="The Broad Institute Genomics Platform"/>
            <consortium name="The Broad Institute Genome Sequencing Center for Infectious Disease"/>
            <person name="Wu L."/>
            <person name="Ma J."/>
        </authorList>
    </citation>
    <scope>NUCLEOTIDE SEQUENCE [LARGE SCALE GENOMIC DNA]</scope>
    <source>
        <strain evidence="3 4">JCM 15481</strain>
    </source>
</reference>
<dbReference type="EMBL" id="BAAAPF010000071">
    <property type="protein sequence ID" value="GAA2123168.1"/>
    <property type="molecule type" value="Genomic_DNA"/>
</dbReference>
<evidence type="ECO:0000259" key="2">
    <source>
        <dbReference type="PROSITE" id="PS50995"/>
    </source>
</evidence>